<keyword evidence="3" id="KW-1185">Reference proteome</keyword>
<feature type="transmembrane region" description="Helical" evidence="1">
    <location>
        <begin position="52"/>
        <end position="71"/>
    </location>
</feature>
<reference evidence="2" key="1">
    <citation type="journal article" date="2020" name="Stud. Mycol.">
        <title>101 Dothideomycetes genomes: a test case for predicting lifestyles and emergence of pathogens.</title>
        <authorList>
            <person name="Haridas S."/>
            <person name="Albert R."/>
            <person name="Binder M."/>
            <person name="Bloem J."/>
            <person name="Labutti K."/>
            <person name="Salamov A."/>
            <person name="Andreopoulos B."/>
            <person name="Baker S."/>
            <person name="Barry K."/>
            <person name="Bills G."/>
            <person name="Bluhm B."/>
            <person name="Cannon C."/>
            <person name="Castanera R."/>
            <person name="Culley D."/>
            <person name="Daum C."/>
            <person name="Ezra D."/>
            <person name="Gonzalez J."/>
            <person name="Henrissat B."/>
            <person name="Kuo A."/>
            <person name="Liang C."/>
            <person name="Lipzen A."/>
            <person name="Lutzoni F."/>
            <person name="Magnuson J."/>
            <person name="Mondo S."/>
            <person name="Nolan M."/>
            <person name="Ohm R."/>
            <person name="Pangilinan J."/>
            <person name="Park H.-J."/>
            <person name="Ramirez L."/>
            <person name="Alfaro M."/>
            <person name="Sun H."/>
            <person name="Tritt A."/>
            <person name="Yoshinaga Y."/>
            <person name="Zwiers L.-H."/>
            <person name="Turgeon B."/>
            <person name="Goodwin S."/>
            <person name="Spatafora J."/>
            <person name="Crous P."/>
            <person name="Grigoriev I."/>
        </authorList>
    </citation>
    <scope>NUCLEOTIDE SEQUENCE</scope>
    <source>
        <strain evidence="2">CBS 113818</strain>
    </source>
</reference>
<accession>A0A6A6ZG65</accession>
<evidence type="ECO:0000256" key="1">
    <source>
        <dbReference type="SAM" id="Phobius"/>
    </source>
</evidence>
<gene>
    <name evidence="2" type="ORF">CC86DRAFT_387694</name>
</gene>
<sequence length="175" mass="19072">MNYELMRTAPFFQMALFRSTNPPDTSLTGVAYSEAAAARESHVVIRAVGSRGLTAIFLLEAVFCLSVLVNFRYQYKDSGLKQDPGGVSSIASLLIGSNIPTDPNIDLRNIQFKLKNGTLNTLHSVQQGATPQGQRSDPIDPRWMFLATTVFGVFLATFVGVGAATNLVYSLRRVP</sequence>
<proteinExistence type="predicted"/>
<keyword evidence="1" id="KW-0472">Membrane</keyword>
<dbReference type="AlphaFoldDB" id="A0A6A6ZG65"/>
<protein>
    <submittedName>
        <fullName evidence="2">Uncharacterized protein</fullName>
    </submittedName>
</protein>
<organism evidence="2 3">
    <name type="scientific">Ophiobolus disseminans</name>
    <dbReference type="NCBI Taxonomy" id="1469910"/>
    <lineage>
        <taxon>Eukaryota</taxon>
        <taxon>Fungi</taxon>
        <taxon>Dikarya</taxon>
        <taxon>Ascomycota</taxon>
        <taxon>Pezizomycotina</taxon>
        <taxon>Dothideomycetes</taxon>
        <taxon>Pleosporomycetidae</taxon>
        <taxon>Pleosporales</taxon>
        <taxon>Pleosporineae</taxon>
        <taxon>Phaeosphaeriaceae</taxon>
        <taxon>Ophiobolus</taxon>
    </lineage>
</organism>
<dbReference type="Proteomes" id="UP000799424">
    <property type="component" value="Unassembled WGS sequence"/>
</dbReference>
<evidence type="ECO:0000313" key="3">
    <source>
        <dbReference type="Proteomes" id="UP000799424"/>
    </source>
</evidence>
<feature type="transmembrane region" description="Helical" evidence="1">
    <location>
        <begin position="143"/>
        <end position="169"/>
    </location>
</feature>
<keyword evidence="1" id="KW-1133">Transmembrane helix</keyword>
<evidence type="ECO:0000313" key="2">
    <source>
        <dbReference type="EMBL" id="KAF2820101.1"/>
    </source>
</evidence>
<keyword evidence="1" id="KW-0812">Transmembrane</keyword>
<dbReference type="EMBL" id="MU006242">
    <property type="protein sequence ID" value="KAF2820101.1"/>
    <property type="molecule type" value="Genomic_DNA"/>
</dbReference>
<name>A0A6A6ZG65_9PLEO</name>